<organism evidence="1 2">
    <name type="scientific">Ectopseudomonas khazarica</name>
    <dbReference type="NCBI Taxonomy" id="2502979"/>
    <lineage>
        <taxon>Bacteria</taxon>
        <taxon>Pseudomonadati</taxon>
        <taxon>Pseudomonadota</taxon>
        <taxon>Gammaproteobacteria</taxon>
        <taxon>Pseudomonadales</taxon>
        <taxon>Pseudomonadaceae</taxon>
        <taxon>Ectopseudomonas</taxon>
    </lineage>
</organism>
<name>A0ABW7M8K3_9GAMM</name>
<gene>
    <name evidence="1" type="ORF">ACEVAQ_02055</name>
</gene>
<accession>A0ABW7M8K3</accession>
<reference evidence="1 2" key="1">
    <citation type="submission" date="2024-09" db="EMBL/GenBank/DDBJ databases">
        <title>Elucidation of the Bokeelamides from Bacteria Associated with Moon Snail Egg Collars.</title>
        <authorList>
            <person name="Campbell R."/>
            <person name="Piedl K."/>
            <person name="Mevers E."/>
        </authorList>
    </citation>
    <scope>NUCLEOTIDE SEQUENCE [LARGE SCALE GENOMIC DNA]</scope>
    <source>
        <strain evidence="1 2">EM133</strain>
    </source>
</reference>
<evidence type="ECO:0000313" key="1">
    <source>
        <dbReference type="EMBL" id="MFH6597505.1"/>
    </source>
</evidence>
<comment type="caution">
    <text evidence="1">The sequence shown here is derived from an EMBL/GenBank/DDBJ whole genome shotgun (WGS) entry which is preliminary data.</text>
</comment>
<dbReference type="RefSeq" id="WP_395272075.1">
    <property type="nucleotide sequence ID" value="NZ_JBHEGD010000001.1"/>
</dbReference>
<sequence length="299" mass="33543">MADYLLKEWLTFEEAASWLSDQSGKLYNAQAIQRAVTSFRLPAHYWPTDHAEIGLFELQLLPGAYISEWKESGFRPLCESPMRLDTDRCVLADLIEGPVPFRQYEFFIESQIKRPTELIGISALLNAEELYGCYRLDDQGRPASIFSGPYQALIHLADLEEMFAGLPLPQQRSPHEIESQVWRIGGTGEMLTRSRSTVQWFSYPESIATDSTLSSTGDEKPATLRALGFATHLIAQLGQELDEKESIPSKQKGFTRGETPNISAISRQLAAIAKLLNHEGHGVKGEGFQKILRSALREI</sequence>
<evidence type="ECO:0000313" key="2">
    <source>
        <dbReference type="Proteomes" id="UP001609932"/>
    </source>
</evidence>
<proteinExistence type="predicted"/>
<keyword evidence="2" id="KW-1185">Reference proteome</keyword>
<dbReference type="EMBL" id="JBHEGD010000001">
    <property type="protein sequence ID" value="MFH6597505.1"/>
    <property type="molecule type" value="Genomic_DNA"/>
</dbReference>
<protein>
    <submittedName>
        <fullName evidence="1">Uncharacterized protein</fullName>
    </submittedName>
</protein>
<dbReference type="Proteomes" id="UP001609932">
    <property type="component" value="Unassembled WGS sequence"/>
</dbReference>